<name>A0A3G5AIN0_9VIRU</name>
<gene>
    <name evidence="3" type="ORF">Sylvanvirus19_9</name>
</gene>
<feature type="transmembrane region" description="Helical" evidence="2">
    <location>
        <begin position="29"/>
        <end position="48"/>
    </location>
</feature>
<proteinExistence type="predicted"/>
<protein>
    <submittedName>
        <fullName evidence="3">Uncharacterized protein</fullName>
    </submittedName>
</protein>
<dbReference type="EMBL" id="MK072525">
    <property type="protein sequence ID" value="AYV87026.1"/>
    <property type="molecule type" value="Genomic_DNA"/>
</dbReference>
<keyword evidence="2" id="KW-0472">Membrane</keyword>
<evidence type="ECO:0000313" key="3">
    <source>
        <dbReference type="EMBL" id="AYV87026.1"/>
    </source>
</evidence>
<feature type="compositionally biased region" description="Acidic residues" evidence="1">
    <location>
        <begin position="208"/>
        <end position="218"/>
    </location>
</feature>
<feature type="transmembrane region" description="Helical" evidence="2">
    <location>
        <begin position="54"/>
        <end position="77"/>
    </location>
</feature>
<feature type="compositionally biased region" description="Low complexity" evidence="1">
    <location>
        <begin position="219"/>
        <end position="230"/>
    </location>
</feature>
<keyword evidence="2" id="KW-0812">Transmembrane</keyword>
<evidence type="ECO:0000256" key="2">
    <source>
        <dbReference type="SAM" id="Phobius"/>
    </source>
</evidence>
<feature type="region of interest" description="Disordered" evidence="1">
    <location>
        <begin position="202"/>
        <end position="262"/>
    </location>
</feature>
<accession>A0A3G5AIN0</accession>
<sequence>MDGSSIWIQRWTAIKEYTNIIPRSKPIRLIVSGLAGITFGFTCLNFFLSCLPSHVVVTVVFTLFSFLLAVLVGRAASSGYTTLEQMKRGVDMIQLVLESQKQEMRTHSKRLQVHEQRTTHLIKDTKQQNENNEMFYLQQMGILAFCEGLMEQQEIPFPVPSQHHLCKLLQPPSLEQVQGKKSRPHILESTILDKFNTIHLNSNSDHSDESESSSDSNDDISSSNDIRISIPPIRQKQDMPVGGSHSSQTFNSHEEPLYTSGNYQSDVDYSDYRDYSIQLDSPKYVVSSSTYLPASLQSYHRDIH</sequence>
<reference evidence="3" key="1">
    <citation type="submission" date="2018-10" db="EMBL/GenBank/DDBJ databases">
        <title>Hidden diversity of soil giant viruses.</title>
        <authorList>
            <person name="Schulz F."/>
            <person name="Alteio L."/>
            <person name="Goudeau D."/>
            <person name="Ryan E.M."/>
            <person name="Malmstrom R.R."/>
            <person name="Blanchard J."/>
            <person name="Woyke T."/>
        </authorList>
    </citation>
    <scope>NUCLEOTIDE SEQUENCE</scope>
    <source>
        <strain evidence="3">SYV1</strain>
    </source>
</reference>
<evidence type="ECO:0000256" key="1">
    <source>
        <dbReference type="SAM" id="MobiDB-lite"/>
    </source>
</evidence>
<organism evidence="3">
    <name type="scientific">Sylvanvirus sp</name>
    <dbReference type="NCBI Taxonomy" id="2487774"/>
    <lineage>
        <taxon>Viruses</taxon>
    </lineage>
</organism>
<keyword evidence="2" id="KW-1133">Transmembrane helix</keyword>